<name>A0ABT4V6F8_9PSEU</name>
<accession>A0ABT4V6F8</accession>
<dbReference type="Proteomes" id="UP001210380">
    <property type="component" value="Unassembled WGS sequence"/>
</dbReference>
<protein>
    <submittedName>
        <fullName evidence="2">Uncharacterized protein</fullName>
    </submittedName>
</protein>
<reference evidence="2 3" key="1">
    <citation type="submission" date="2022-11" db="EMBL/GenBank/DDBJ databases">
        <title>Draft genome sequence of Saccharopolyspora sp. WRP15-2 isolated from rhizosphere soils of wild rice in Thailand.</title>
        <authorList>
            <person name="Duangmal K."/>
            <person name="Kammanee S."/>
            <person name="Muangham S."/>
        </authorList>
    </citation>
    <scope>NUCLEOTIDE SEQUENCE [LARGE SCALE GENOMIC DNA]</scope>
    <source>
        <strain evidence="2 3">WRP15-2</strain>
    </source>
</reference>
<evidence type="ECO:0000256" key="1">
    <source>
        <dbReference type="SAM" id="Phobius"/>
    </source>
</evidence>
<feature type="transmembrane region" description="Helical" evidence="1">
    <location>
        <begin position="12"/>
        <end position="29"/>
    </location>
</feature>
<evidence type="ECO:0000313" key="3">
    <source>
        <dbReference type="Proteomes" id="UP001210380"/>
    </source>
</evidence>
<proteinExistence type="predicted"/>
<keyword evidence="1" id="KW-0472">Membrane</keyword>
<feature type="transmembrane region" description="Helical" evidence="1">
    <location>
        <begin position="41"/>
        <end position="59"/>
    </location>
</feature>
<keyword evidence="1" id="KW-0812">Transmembrane</keyword>
<sequence length="119" mass="12333">MKRIEVERLADVVGVVTLGMGVGLTAAPGPAGKALGLDPKFAKRIGIIDLALAPGLLLGRPRWPWMAVRAGLNLVLADRYRARRVPAGLVGMAALTAIDGTLALTPICLGKIGSWVVSA</sequence>
<dbReference type="RefSeq" id="WP_270952549.1">
    <property type="nucleotide sequence ID" value="NZ_JAQGLA010000069.1"/>
</dbReference>
<dbReference type="EMBL" id="JAQGLA010000069">
    <property type="protein sequence ID" value="MDA3629530.1"/>
    <property type="molecule type" value="Genomic_DNA"/>
</dbReference>
<gene>
    <name evidence="2" type="ORF">OU415_29165</name>
</gene>
<keyword evidence="1" id="KW-1133">Transmembrane helix</keyword>
<organism evidence="2 3">
    <name type="scientific">Saccharopolyspora oryzae</name>
    <dbReference type="NCBI Taxonomy" id="2997343"/>
    <lineage>
        <taxon>Bacteria</taxon>
        <taxon>Bacillati</taxon>
        <taxon>Actinomycetota</taxon>
        <taxon>Actinomycetes</taxon>
        <taxon>Pseudonocardiales</taxon>
        <taxon>Pseudonocardiaceae</taxon>
        <taxon>Saccharopolyspora</taxon>
    </lineage>
</organism>
<keyword evidence="3" id="KW-1185">Reference proteome</keyword>
<comment type="caution">
    <text evidence="2">The sequence shown here is derived from an EMBL/GenBank/DDBJ whole genome shotgun (WGS) entry which is preliminary data.</text>
</comment>
<evidence type="ECO:0000313" key="2">
    <source>
        <dbReference type="EMBL" id="MDA3629530.1"/>
    </source>
</evidence>